<comment type="subcellular location">
    <subcellularLocation>
        <location evidence="1">Membrane</location>
        <topology evidence="1">Multi-pass membrane protein</topology>
    </subcellularLocation>
</comment>
<feature type="transmembrane region" description="Helical" evidence="10">
    <location>
        <begin position="119"/>
        <end position="142"/>
    </location>
</feature>
<dbReference type="Pfam" id="PF00003">
    <property type="entry name" value="7tm_3"/>
    <property type="match status" value="1"/>
</dbReference>
<evidence type="ECO:0000256" key="2">
    <source>
        <dbReference type="ARBA" id="ARBA00022692"/>
    </source>
</evidence>
<dbReference type="PROSITE" id="PS50259">
    <property type="entry name" value="G_PROTEIN_RECEP_F3_4"/>
    <property type="match status" value="1"/>
</dbReference>
<dbReference type="InterPro" id="IPR002455">
    <property type="entry name" value="GPCR3_GABA-B"/>
</dbReference>
<sequence length="765" mass="85474">MMAMAEGFHNIVKNSTNTTFTLNQLAYRQLGAELSPSAFNTSFVGPEGPINLDQNGDMSTGNYRIYNIQNGENVNIGNIVAGKLKITSSPIYHDGTANVPTGVPPKISLNPGYSTPLSIILVTVSAIGTLLAVISICLVIIYRKREVFRMASPLFCVLELIGFILCYTSVLFFIGDKSKLSCIVVPVALNLGWSLVLGNLIAKNYRIYHVFNNIFITRTLVENRQLLKVSGSIMLIEMVTLVLWLCLCNPQTFMVPMPGNSYYIDCLYNGPSDAFVVFLTLIAACELAFAAFLAYKTRSVGKNYSKYSEYKQLALSVYNIIFSALIGVVAFFLPTTDYYTQHYLVATMVVWATTFCLFTMFLPKFLRFRKPAQDTYQVKNKASDLPGRQQSTILSEDAKDGPNYQHGKQHIHQQSFGELLSMNGVLNGENTQQKHHQNSYFNCLNHHHPQYQLHHRQLYHRTCIASASSPKSSKEPQKKSAILDAYEAQMPMQRVLKYMPFLSSWNMQQIVLMPRMSYFSYFSDYTRKGNVFGYTHATIVSSSKEAYVLKIHGLRFHNILIQVANQDDLQRWYNWFNSKPGATTSPALHRRQQKTSTYLSFLTGSRTSSTSHALSNTPLGRVLSPTPLNKPMLDSGMTTRHLLVSDDGESGTRQNGSCITLVTIDSQDKLQAGTDTVMGGTVAELLPSTTTSRTRHDLNPSQTTVTNSSHQNESFLRTPELHATGLRSSPSYTSTSSRNTPLSEGCTMVGTPCMNDEDDIMMYDL</sequence>
<evidence type="ECO:0000313" key="12">
    <source>
        <dbReference type="EMBL" id="ORZ15701.1"/>
    </source>
</evidence>
<keyword evidence="6 12" id="KW-0675">Receptor</keyword>
<feature type="transmembrane region" description="Helical" evidence="10">
    <location>
        <begin position="180"/>
        <end position="202"/>
    </location>
</feature>
<gene>
    <name evidence="12" type="ORF">BCR42DRAFT_41631</name>
</gene>
<dbReference type="GO" id="GO:0004965">
    <property type="term" value="F:G protein-coupled GABA receptor activity"/>
    <property type="evidence" value="ECO:0007669"/>
    <property type="project" value="InterPro"/>
</dbReference>
<dbReference type="InterPro" id="IPR017978">
    <property type="entry name" value="GPCR_3_C"/>
</dbReference>
<reference evidence="12 13" key="1">
    <citation type="submission" date="2016-07" db="EMBL/GenBank/DDBJ databases">
        <title>Pervasive Adenine N6-methylation of Active Genes in Fungi.</title>
        <authorList>
            <consortium name="DOE Joint Genome Institute"/>
            <person name="Mondo S.J."/>
            <person name="Dannebaum R.O."/>
            <person name="Kuo R.C."/>
            <person name="Labutti K."/>
            <person name="Haridas S."/>
            <person name="Kuo A."/>
            <person name="Salamov A."/>
            <person name="Ahrendt S.R."/>
            <person name="Lipzen A."/>
            <person name="Sullivan W."/>
            <person name="Andreopoulos W.B."/>
            <person name="Clum A."/>
            <person name="Lindquist E."/>
            <person name="Daum C."/>
            <person name="Ramamoorthy G.K."/>
            <person name="Gryganskyi A."/>
            <person name="Culley D."/>
            <person name="Magnuson J.K."/>
            <person name="James T.Y."/>
            <person name="O'Malley M.A."/>
            <person name="Stajich J.E."/>
            <person name="Spatafora J.W."/>
            <person name="Visel A."/>
            <person name="Grigoriev I.V."/>
        </authorList>
    </citation>
    <scope>NUCLEOTIDE SEQUENCE [LARGE SCALE GENOMIC DNA]</scope>
    <source>
        <strain evidence="12 13">NRRL 1336</strain>
    </source>
</reference>
<feature type="compositionally biased region" description="Polar residues" evidence="9">
    <location>
        <begin position="699"/>
        <end position="715"/>
    </location>
</feature>
<feature type="transmembrane region" description="Helical" evidence="10">
    <location>
        <begin position="154"/>
        <end position="174"/>
    </location>
</feature>
<feature type="transmembrane region" description="Helical" evidence="10">
    <location>
        <begin position="342"/>
        <end position="362"/>
    </location>
</feature>
<keyword evidence="8" id="KW-0807">Transducer</keyword>
<evidence type="ECO:0000256" key="5">
    <source>
        <dbReference type="ARBA" id="ARBA00023136"/>
    </source>
</evidence>
<dbReference type="InterPro" id="IPR028082">
    <property type="entry name" value="Peripla_BP_I"/>
</dbReference>
<name>A0A1X2IFY2_9FUNG</name>
<evidence type="ECO:0000313" key="13">
    <source>
        <dbReference type="Proteomes" id="UP000193560"/>
    </source>
</evidence>
<dbReference type="GO" id="GO:0038039">
    <property type="term" value="C:G protein-coupled receptor heterodimeric complex"/>
    <property type="evidence" value="ECO:0007669"/>
    <property type="project" value="TreeGrafter"/>
</dbReference>
<dbReference type="PRINTS" id="PR01176">
    <property type="entry name" value="GABABRECEPTR"/>
</dbReference>
<keyword evidence="2 10" id="KW-0812">Transmembrane</keyword>
<dbReference type="PANTHER" id="PTHR10519:SF20">
    <property type="entry name" value="G-PROTEIN COUPLED RECEPTOR 156-RELATED"/>
    <property type="match status" value="1"/>
</dbReference>
<feature type="compositionally biased region" description="Low complexity" evidence="9">
    <location>
        <begin position="728"/>
        <end position="737"/>
    </location>
</feature>
<evidence type="ECO:0000256" key="8">
    <source>
        <dbReference type="ARBA" id="ARBA00023224"/>
    </source>
</evidence>
<evidence type="ECO:0000256" key="4">
    <source>
        <dbReference type="ARBA" id="ARBA00023040"/>
    </source>
</evidence>
<feature type="transmembrane region" description="Helical" evidence="10">
    <location>
        <begin position="233"/>
        <end position="254"/>
    </location>
</feature>
<evidence type="ECO:0000259" key="11">
    <source>
        <dbReference type="PROSITE" id="PS50259"/>
    </source>
</evidence>
<dbReference type="CDD" id="cd15047">
    <property type="entry name" value="7tmC_GABA-B-like"/>
    <property type="match status" value="1"/>
</dbReference>
<evidence type="ECO:0000256" key="3">
    <source>
        <dbReference type="ARBA" id="ARBA00022989"/>
    </source>
</evidence>
<keyword evidence="3 10" id="KW-1133">Transmembrane helix</keyword>
<feature type="region of interest" description="Disordered" evidence="9">
    <location>
        <begin position="689"/>
        <end position="746"/>
    </location>
</feature>
<dbReference type="AlphaFoldDB" id="A0A1X2IFY2"/>
<dbReference type="STRING" id="90262.A0A1X2IFY2"/>
<keyword evidence="13" id="KW-1185">Reference proteome</keyword>
<dbReference type="EMBL" id="MCGE01000012">
    <property type="protein sequence ID" value="ORZ15701.1"/>
    <property type="molecule type" value="Genomic_DNA"/>
</dbReference>
<accession>A0A1X2IFY2</accession>
<evidence type="ECO:0000256" key="6">
    <source>
        <dbReference type="ARBA" id="ARBA00023170"/>
    </source>
</evidence>
<evidence type="ECO:0000256" key="7">
    <source>
        <dbReference type="ARBA" id="ARBA00023180"/>
    </source>
</evidence>
<feature type="domain" description="G-protein coupled receptors family 3 profile" evidence="11">
    <location>
        <begin position="117"/>
        <end position="364"/>
    </location>
</feature>
<comment type="caution">
    <text evidence="12">The sequence shown here is derived from an EMBL/GenBank/DDBJ whole genome shotgun (WGS) entry which is preliminary data.</text>
</comment>
<organism evidence="12 13">
    <name type="scientific">Absidia repens</name>
    <dbReference type="NCBI Taxonomy" id="90262"/>
    <lineage>
        <taxon>Eukaryota</taxon>
        <taxon>Fungi</taxon>
        <taxon>Fungi incertae sedis</taxon>
        <taxon>Mucoromycota</taxon>
        <taxon>Mucoromycotina</taxon>
        <taxon>Mucoromycetes</taxon>
        <taxon>Mucorales</taxon>
        <taxon>Cunninghamellaceae</taxon>
        <taxon>Absidia</taxon>
    </lineage>
</organism>
<evidence type="ECO:0000256" key="10">
    <source>
        <dbReference type="SAM" id="Phobius"/>
    </source>
</evidence>
<evidence type="ECO:0000256" key="1">
    <source>
        <dbReference type="ARBA" id="ARBA00004141"/>
    </source>
</evidence>
<dbReference type="Proteomes" id="UP000193560">
    <property type="component" value="Unassembled WGS sequence"/>
</dbReference>
<feature type="transmembrane region" description="Helical" evidence="10">
    <location>
        <begin position="316"/>
        <end position="336"/>
    </location>
</feature>
<dbReference type="GO" id="GO:0007214">
    <property type="term" value="P:gamma-aminobutyric acid signaling pathway"/>
    <property type="evidence" value="ECO:0007669"/>
    <property type="project" value="TreeGrafter"/>
</dbReference>
<keyword evidence="7" id="KW-0325">Glycoprotein</keyword>
<keyword evidence="4" id="KW-0297">G-protein coupled receptor</keyword>
<proteinExistence type="predicted"/>
<dbReference type="PANTHER" id="PTHR10519">
    <property type="entry name" value="GABA-B RECEPTOR"/>
    <property type="match status" value="1"/>
</dbReference>
<dbReference type="OrthoDB" id="5984008at2759"/>
<protein>
    <submittedName>
        <fullName evidence="12">7 transmembrane sweet-taste receptor of 3 GCPR-domain-containing protein</fullName>
    </submittedName>
</protein>
<keyword evidence="5 10" id="KW-0472">Membrane</keyword>
<dbReference type="SUPFAM" id="SSF53822">
    <property type="entry name" value="Periplasmic binding protein-like I"/>
    <property type="match status" value="1"/>
</dbReference>
<feature type="transmembrane region" description="Helical" evidence="10">
    <location>
        <begin position="274"/>
        <end position="295"/>
    </location>
</feature>
<evidence type="ECO:0000256" key="9">
    <source>
        <dbReference type="SAM" id="MobiDB-lite"/>
    </source>
</evidence>